<gene>
    <name evidence="2" type="ORF">R5W23_005375</name>
</gene>
<dbReference type="EMBL" id="JAXBLV010000249">
    <property type="protein sequence ID" value="MDY3563759.1"/>
    <property type="molecule type" value="Genomic_DNA"/>
</dbReference>
<name>A0ABU5FD94_9BACT</name>
<reference evidence="3" key="1">
    <citation type="journal article" date="2023" name="Mar. Drugs">
        <title>Gemmata algarum, a Novel Planctomycete Isolated from an Algal Mat, Displays Antimicrobial Activity.</title>
        <authorList>
            <person name="Kumar G."/>
            <person name="Kallscheuer N."/>
            <person name="Kashif M."/>
            <person name="Ahamad S."/>
            <person name="Jagadeeshwari U."/>
            <person name="Pannikurungottu S."/>
            <person name="Haufschild T."/>
            <person name="Kabuu M."/>
            <person name="Sasikala C."/>
            <person name="Jogler C."/>
            <person name="Ramana C."/>
        </authorList>
    </citation>
    <scope>NUCLEOTIDE SEQUENCE [LARGE SCALE GENOMIC DNA]</scope>
    <source>
        <strain evidence="3">JC673</strain>
    </source>
</reference>
<dbReference type="Pfam" id="PF01078">
    <property type="entry name" value="Mg_chelatase"/>
    <property type="match status" value="1"/>
</dbReference>
<comment type="caution">
    <text evidence="2">The sequence shown here is derived from an EMBL/GenBank/DDBJ whole genome shotgun (WGS) entry which is preliminary data.</text>
</comment>
<organism evidence="2 3">
    <name type="scientific">Gemmata algarum</name>
    <dbReference type="NCBI Taxonomy" id="2975278"/>
    <lineage>
        <taxon>Bacteria</taxon>
        <taxon>Pseudomonadati</taxon>
        <taxon>Planctomycetota</taxon>
        <taxon>Planctomycetia</taxon>
        <taxon>Gemmatales</taxon>
        <taxon>Gemmataceae</taxon>
        <taxon>Gemmata</taxon>
    </lineage>
</organism>
<keyword evidence="2" id="KW-0067">ATP-binding</keyword>
<protein>
    <submittedName>
        <fullName evidence="2">ATP-binding protein</fullName>
    </submittedName>
</protein>
<proteinExistence type="predicted"/>
<accession>A0ABU5FD94</accession>
<evidence type="ECO:0000313" key="2">
    <source>
        <dbReference type="EMBL" id="MDY3563759.1"/>
    </source>
</evidence>
<dbReference type="GO" id="GO:0005524">
    <property type="term" value="F:ATP binding"/>
    <property type="evidence" value="ECO:0007669"/>
    <property type="project" value="UniProtKB-KW"/>
</dbReference>
<evidence type="ECO:0000259" key="1">
    <source>
        <dbReference type="Pfam" id="PF01078"/>
    </source>
</evidence>
<keyword evidence="2" id="KW-0547">Nucleotide-binding</keyword>
<keyword evidence="3" id="KW-1185">Reference proteome</keyword>
<dbReference type="InterPro" id="IPR000523">
    <property type="entry name" value="Mg_chelatse_chII-like_cat_dom"/>
</dbReference>
<sequence>MVSLWRKTTRVYSVIGELPPGEALLCTCPFRSRHHSISGAGTVGGGSVPQPSEISLANHRVKCRANRT</sequence>
<dbReference type="RefSeq" id="WP_320689899.1">
    <property type="nucleotide sequence ID" value="NZ_JAXBLV010000249.1"/>
</dbReference>
<dbReference type="Proteomes" id="UP001272242">
    <property type="component" value="Unassembled WGS sequence"/>
</dbReference>
<evidence type="ECO:0000313" key="3">
    <source>
        <dbReference type="Proteomes" id="UP001272242"/>
    </source>
</evidence>
<feature type="domain" description="Magnesium chelatase ChlI-like catalytic" evidence="1">
    <location>
        <begin position="8"/>
        <end position="59"/>
    </location>
</feature>